<accession>A0AAW2SVC6</accession>
<name>A0AAW2SVC6_9LAMI</name>
<protein>
    <submittedName>
        <fullName evidence="2">Uncharacterized protein</fullName>
    </submittedName>
</protein>
<feature type="compositionally biased region" description="Basic residues" evidence="1">
    <location>
        <begin position="78"/>
        <end position="89"/>
    </location>
</feature>
<dbReference type="Pfam" id="PF14223">
    <property type="entry name" value="Retrotran_gag_2"/>
    <property type="match status" value="1"/>
</dbReference>
<evidence type="ECO:0000313" key="2">
    <source>
        <dbReference type="EMBL" id="KAL0396254.1"/>
    </source>
</evidence>
<sequence length="105" mass="11917">MKDMIRELQNVGCDLSDEQQVLVVLRSLPEQTWEHLKLVLTHNEQIKTFGSVASHLKRKADHRESETAQQAAFVTHAGQRKPHKGKHWNKSSNAGPSHSQSQSRT</sequence>
<comment type="caution">
    <text evidence="2">The sequence shown here is derived from an EMBL/GenBank/DDBJ whole genome shotgun (WGS) entry which is preliminary data.</text>
</comment>
<gene>
    <name evidence="2" type="ORF">Scaly_0073800</name>
</gene>
<proteinExistence type="predicted"/>
<organism evidence="2">
    <name type="scientific">Sesamum calycinum</name>
    <dbReference type="NCBI Taxonomy" id="2727403"/>
    <lineage>
        <taxon>Eukaryota</taxon>
        <taxon>Viridiplantae</taxon>
        <taxon>Streptophyta</taxon>
        <taxon>Embryophyta</taxon>
        <taxon>Tracheophyta</taxon>
        <taxon>Spermatophyta</taxon>
        <taxon>Magnoliopsida</taxon>
        <taxon>eudicotyledons</taxon>
        <taxon>Gunneridae</taxon>
        <taxon>Pentapetalae</taxon>
        <taxon>asterids</taxon>
        <taxon>lamiids</taxon>
        <taxon>Lamiales</taxon>
        <taxon>Pedaliaceae</taxon>
        <taxon>Sesamum</taxon>
    </lineage>
</organism>
<reference evidence="2" key="2">
    <citation type="journal article" date="2024" name="Plant">
        <title>Genomic evolution and insights into agronomic trait innovations of Sesamum species.</title>
        <authorList>
            <person name="Miao H."/>
            <person name="Wang L."/>
            <person name="Qu L."/>
            <person name="Liu H."/>
            <person name="Sun Y."/>
            <person name="Le M."/>
            <person name="Wang Q."/>
            <person name="Wei S."/>
            <person name="Zheng Y."/>
            <person name="Lin W."/>
            <person name="Duan Y."/>
            <person name="Cao H."/>
            <person name="Xiong S."/>
            <person name="Wang X."/>
            <person name="Wei L."/>
            <person name="Li C."/>
            <person name="Ma Q."/>
            <person name="Ju M."/>
            <person name="Zhao R."/>
            <person name="Li G."/>
            <person name="Mu C."/>
            <person name="Tian Q."/>
            <person name="Mei H."/>
            <person name="Zhang T."/>
            <person name="Gao T."/>
            <person name="Zhang H."/>
        </authorList>
    </citation>
    <scope>NUCLEOTIDE SEQUENCE</scope>
    <source>
        <strain evidence="2">KEN8</strain>
    </source>
</reference>
<reference evidence="2" key="1">
    <citation type="submission" date="2020-06" db="EMBL/GenBank/DDBJ databases">
        <authorList>
            <person name="Li T."/>
            <person name="Hu X."/>
            <person name="Zhang T."/>
            <person name="Song X."/>
            <person name="Zhang H."/>
            <person name="Dai N."/>
            <person name="Sheng W."/>
            <person name="Hou X."/>
            <person name="Wei L."/>
        </authorList>
    </citation>
    <scope>NUCLEOTIDE SEQUENCE</scope>
    <source>
        <strain evidence="2">KEN8</strain>
        <tissue evidence="2">Leaf</tissue>
    </source>
</reference>
<dbReference type="AlphaFoldDB" id="A0AAW2SVC6"/>
<feature type="region of interest" description="Disordered" evidence="1">
    <location>
        <begin position="57"/>
        <end position="105"/>
    </location>
</feature>
<feature type="compositionally biased region" description="Polar residues" evidence="1">
    <location>
        <begin position="90"/>
        <end position="105"/>
    </location>
</feature>
<dbReference type="EMBL" id="JACGWM010000001">
    <property type="protein sequence ID" value="KAL0396254.1"/>
    <property type="molecule type" value="Genomic_DNA"/>
</dbReference>
<evidence type="ECO:0000256" key="1">
    <source>
        <dbReference type="SAM" id="MobiDB-lite"/>
    </source>
</evidence>